<keyword evidence="3" id="KW-1185">Reference proteome</keyword>
<evidence type="ECO:0000313" key="3">
    <source>
        <dbReference type="Proteomes" id="UP001529510"/>
    </source>
</evidence>
<evidence type="ECO:0000256" key="1">
    <source>
        <dbReference type="SAM" id="MobiDB-lite"/>
    </source>
</evidence>
<name>A0ABD0QH37_CIRMR</name>
<gene>
    <name evidence="2" type="ORF">M9458_020047</name>
</gene>
<organism evidence="2 3">
    <name type="scientific">Cirrhinus mrigala</name>
    <name type="common">Mrigala</name>
    <dbReference type="NCBI Taxonomy" id="683832"/>
    <lineage>
        <taxon>Eukaryota</taxon>
        <taxon>Metazoa</taxon>
        <taxon>Chordata</taxon>
        <taxon>Craniata</taxon>
        <taxon>Vertebrata</taxon>
        <taxon>Euteleostomi</taxon>
        <taxon>Actinopterygii</taxon>
        <taxon>Neopterygii</taxon>
        <taxon>Teleostei</taxon>
        <taxon>Ostariophysi</taxon>
        <taxon>Cypriniformes</taxon>
        <taxon>Cyprinidae</taxon>
        <taxon>Labeoninae</taxon>
        <taxon>Labeonini</taxon>
        <taxon>Cirrhinus</taxon>
    </lineage>
</organism>
<comment type="caution">
    <text evidence="2">The sequence shown here is derived from an EMBL/GenBank/DDBJ whole genome shotgun (WGS) entry which is preliminary data.</text>
</comment>
<feature type="non-terminal residue" evidence="2">
    <location>
        <position position="52"/>
    </location>
</feature>
<dbReference type="Proteomes" id="UP001529510">
    <property type="component" value="Unassembled WGS sequence"/>
</dbReference>
<accession>A0ABD0QH37</accession>
<sequence>LTIDSEPPEKIPNVAGPQQYPESASVTPRRETFQNQPVSRALQPLRIVWPHR</sequence>
<dbReference type="AlphaFoldDB" id="A0ABD0QH37"/>
<proteinExistence type="predicted"/>
<protein>
    <submittedName>
        <fullName evidence="2">Uncharacterized protein</fullName>
    </submittedName>
</protein>
<feature type="non-terminal residue" evidence="2">
    <location>
        <position position="1"/>
    </location>
</feature>
<dbReference type="EMBL" id="JAMKFB020000009">
    <property type="protein sequence ID" value="KAL0184351.1"/>
    <property type="molecule type" value="Genomic_DNA"/>
</dbReference>
<feature type="region of interest" description="Disordered" evidence="1">
    <location>
        <begin position="1"/>
        <end position="37"/>
    </location>
</feature>
<reference evidence="2 3" key="1">
    <citation type="submission" date="2024-05" db="EMBL/GenBank/DDBJ databases">
        <title>Genome sequencing and assembly of Indian major carp, Cirrhinus mrigala (Hamilton, 1822).</title>
        <authorList>
            <person name="Mohindra V."/>
            <person name="Chowdhury L.M."/>
            <person name="Lal K."/>
            <person name="Jena J.K."/>
        </authorList>
    </citation>
    <scope>NUCLEOTIDE SEQUENCE [LARGE SCALE GENOMIC DNA]</scope>
    <source>
        <strain evidence="2">CM1030</strain>
        <tissue evidence="2">Blood</tissue>
    </source>
</reference>
<evidence type="ECO:0000313" key="2">
    <source>
        <dbReference type="EMBL" id="KAL0184351.1"/>
    </source>
</evidence>